<comment type="function">
    <text evidence="5">Sigma factors are initiation factors that promote the attachment of RNA polymerase to specific initiation sites and are then released. This sigma factor is the primary sigma factor during exponential growth.</text>
</comment>
<dbReference type="NCBIfam" id="NF004560">
    <property type="entry name" value="PRK05901.1-1"/>
    <property type="match status" value="1"/>
</dbReference>
<dbReference type="InterPro" id="IPR050239">
    <property type="entry name" value="Sigma-70_RNA_pol_init_factors"/>
</dbReference>
<dbReference type="InterPro" id="IPR009042">
    <property type="entry name" value="RNA_pol_sigma70_r1_2"/>
</dbReference>
<keyword evidence="5" id="KW-0963">Cytoplasm</keyword>
<dbReference type="GO" id="GO:0006352">
    <property type="term" value="P:DNA-templated transcription initiation"/>
    <property type="evidence" value="ECO:0007669"/>
    <property type="project" value="UniProtKB-UniRule"/>
</dbReference>
<organism evidence="9 10">
    <name type="scientific">Catenuloplanes atrovinosus</name>
    <dbReference type="NCBI Taxonomy" id="137266"/>
    <lineage>
        <taxon>Bacteria</taxon>
        <taxon>Bacillati</taxon>
        <taxon>Actinomycetota</taxon>
        <taxon>Actinomycetes</taxon>
        <taxon>Micromonosporales</taxon>
        <taxon>Micromonosporaceae</taxon>
        <taxon>Catenuloplanes</taxon>
    </lineage>
</organism>
<dbReference type="InterPro" id="IPR000943">
    <property type="entry name" value="RNA_pol_sigma70"/>
</dbReference>
<protein>
    <recommendedName>
        <fullName evidence="5">RNA polymerase sigma factor SigA</fullName>
    </recommendedName>
</protein>
<dbReference type="Pfam" id="PF04545">
    <property type="entry name" value="Sigma70_r4"/>
    <property type="match status" value="1"/>
</dbReference>
<comment type="subunit">
    <text evidence="5">Interacts transiently with the RNA polymerase catalytic core.</text>
</comment>
<dbReference type="InterPro" id="IPR013325">
    <property type="entry name" value="RNA_pol_sigma_r2"/>
</dbReference>
<dbReference type="PROSITE" id="PS00715">
    <property type="entry name" value="SIGMA70_1"/>
    <property type="match status" value="1"/>
</dbReference>
<feature type="short sequence motif" description="Interaction with polymerase core subunit RpoC" evidence="5">
    <location>
        <begin position="322"/>
        <end position="325"/>
    </location>
</feature>
<sequence>MSEARHTGADVRSLTDALIASAERAGGQLTSAELARSVEAAEVTPAQAKKILRALADAGVTVVVDGSASTRRPRVAAARSATPASKATTAKATKAVAKKAAPAATPKQAAPAAPADPNGTAPAKRAAAAKAAPAKKAAPKTGPAAAKAAPAKAAKAPAKGPDGEPLEEDIDPEELAAEIEDVVVDEPVEAVAAATADAQADSNDFEWDDEESEALKQARRDAELTASADSVRAYLKQIGKVPLLNAEQEVELAKRIEAGLYAAERLRAAEEGEEKLAFQLSRDLKWISRDGERAKNHLLEANLRLVVSLAKRYTGRGMAFLDLIQEGNLGLIRAVEKFDYTKGYKFSTYATWWIRQAITRAMADQARTIRIPVHMVEVINKLGRIQRELLQDLGREPTPEELAKEMDITPEKVLEIQQYAREPISLDQTIGDEGDSQLGDFIEDSEAVVAVDAVSFSLLQDQLQQVLQTLSEREAGVVRLRFGLTDGQPRTLDEIGQVYGVTRERIRQIESKTMSKLRHPSRSQVLRDYLD</sequence>
<dbReference type="Gene3D" id="1.10.601.10">
    <property type="entry name" value="RNA Polymerase Primary Sigma Factor"/>
    <property type="match status" value="2"/>
</dbReference>
<dbReference type="InterPro" id="IPR007630">
    <property type="entry name" value="RNA_pol_sigma70_r4"/>
</dbReference>
<dbReference type="PRINTS" id="PR00046">
    <property type="entry name" value="SIGMA70FCT"/>
</dbReference>
<dbReference type="RefSeq" id="WP_310361953.1">
    <property type="nucleotide sequence ID" value="NZ_JAVDYB010000001.1"/>
</dbReference>
<keyword evidence="4 5" id="KW-0804">Transcription</keyword>
<comment type="caution">
    <text evidence="9">The sequence shown here is derived from an EMBL/GenBank/DDBJ whole genome shotgun (WGS) entry which is preliminary data.</text>
</comment>
<dbReference type="InterPro" id="IPR012760">
    <property type="entry name" value="RNA_pol_sigma_RpoD_C"/>
</dbReference>
<dbReference type="Pfam" id="PF04539">
    <property type="entry name" value="Sigma70_r3"/>
    <property type="match status" value="1"/>
</dbReference>
<dbReference type="AlphaFoldDB" id="A0AAE3YGD4"/>
<evidence type="ECO:0000313" key="10">
    <source>
        <dbReference type="Proteomes" id="UP001183643"/>
    </source>
</evidence>
<proteinExistence type="inferred from homology"/>
<dbReference type="InterPro" id="IPR028630">
    <property type="entry name" value="Sigma70_RpoD"/>
</dbReference>
<dbReference type="InterPro" id="IPR007627">
    <property type="entry name" value="RNA_pol_sigma70_r2"/>
</dbReference>
<keyword evidence="1 5" id="KW-0805">Transcription regulation</keyword>
<dbReference type="FunFam" id="1.10.601.10:FF:000003">
    <property type="entry name" value="RNA polymerase sigma factor SigA"/>
    <property type="match status" value="1"/>
</dbReference>
<dbReference type="InterPro" id="IPR007624">
    <property type="entry name" value="RNA_pol_sigma70_r3"/>
</dbReference>
<dbReference type="Gene3D" id="1.10.10.10">
    <property type="entry name" value="Winged helix-like DNA-binding domain superfamily/Winged helix DNA-binding domain"/>
    <property type="match status" value="2"/>
</dbReference>
<evidence type="ECO:0000256" key="4">
    <source>
        <dbReference type="ARBA" id="ARBA00023163"/>
    </source>
</evidence>
<accession>A0AAE3YGD4</accession>
<dbReference type="PANTHER" id="PTHR30603">
    <property type="entry name" value="RNA POLYMERASE SIGMA FACTOR RPO"/>
    <property type="match status" value="1"/>
</dbReference>
<dbReference type="Pfam" id="PF04542">
    <property type="entry name" value="Sigma70_r2"/>
    <property type="match status" value="1"/>
</dbReference>
<keyword evidence="2 5" id="KW-0731">Sigma factor</keyword>
<dbReference type="InterPro" id="IPR013324">
    <property type="entry name" value="RNA_pol_sigma_r3/r4-like"/>
</dbReference>
<dbReference type="InterPro" id="IPR014284">
    <property type="entry name" value="RNA_pol_sigma-70_dom"/>
</dbReference>
<feature type="domain" description="RNA polymerase sigma-70" evidence="8">
    <location>
        <begin position="491"/>
        <end position="517"/>
    </location>
</feature>
<feature type="DNA-binding region" description="H-T-H motif" evidence="5">
    <location>
        <begin position="492"/>
        <end position="511"/>
    </location>
</feature>
<dbReference type="NCBIfam" id="TIGR02393">
    <property type="entry name" value="RpoD_Cterm"/>
    <property type="match status" value="1"/>
</dbReference>
<dbReference type="CDD" id="cd06171">
    <property type="entry name" value="Sigma70_r4"/>
    <property type="match status" value="1"/>
</dbReference>
<dbReference type="GO" id="GO:0005737">
    <property type="term" value="C:cytoplasm"/>
    <property type="evidence" value="ECO:0007669"/>
    <property type="project" value="UniProtKB-SubCell"/>
</dbReference>
<comment type="subcellular location">
    <subcellularLocation>
        <location evidence="5">Cytoplasm</location>
    </subcellularLocation>
</comment>
<dbReference type="HAMAP" id="MF_00963">
    <property type="entry name" value="Sigma70_RpoD_SigA"/>
    <property type="match status" value="1"/>
</dbReference>
<dbReference type="FunFam" id="1.10.601.10:FF:000001">
    <property type="entry name" value="RNA polymerase sigma factor SigA"/>
    <property type="match status" value="1"/>
</dbReference>
<feature type="compositionally biased region" description="Acidic residues" evidence="6">
    <location>
        <begin position="203"/>
        <end position="212"/>
    </location>
</feature>
<dbReference type="SUPFAM" id="SSF88659">
    <property type="entry name" value="Sigma3 and sigma4 domains of RNA polymerase sigma factors"/>
    <property type="match status" value="2"/>
</dbReference>
<feature type="region of interest" description="Sigma-70 factor domain-3" evidence="5">
    <location>
        <begin position="377"/>
        <end position="453"/>
    </location>
</feature>
<feature type="compositionally biased region" description="Low complexity" evidence="6">
    <location>
        <begin position="67"/>
        <end position="160"/>
    </location>
</feature>
<feature type="region of interest" description="Disordered" evidence="6">
    <location>
        <begin position="65"/>
        <end position="168"/>
    </location>
</feature>
<evidence type="ECO:0000256" key="3">
    <source>
        <dbReference type="ARBA" id="ARBA00023125"/>
    </source>
</evidence>
<keyword evidence="10" id="KW-1185">Reference proteome</keyword>
<dbReference type="NCBIfam" id="NF005920">
    <property type="entry name" value="PRK07921.1"/>
    <property type="match status" value="1"/>
</dbReference>
<dbReference type="GO" id="GO:0016987">
    <property type="term" value="F:sigma factor activity"/>
    <property type="evidence" value="ECO:0007669"/>
    <property type="project" value="UniProtKB-UniRule"/>
</dbReference>
<dbReference type="InterPro" id="IPR036388">
    <property type="entry name" value="WH-like_DNA-bd_sf"/>
</dbReference>
<dbReference type="SUPFAM" id="SSF88946">
    <property type="entry name" value="Sigma2 domain of RNA polymerase sigma factors"/>
    <property type="match status" value="1"/>
</dbReference>
<feature type="region of interest" description="Disordered" evidence="6">
    <location>
        <begin position="195"/>
        <end position="221"/>
    </location>
</feature>
<dbReference type="PROSITE" id="PS00716">
    <property type="entry name" value="SIGMA70_2"/>
    <property type="match status" value="1"/>
</dbReference>
<gene>
    <name evidence="5" type="primary">sigA</name>
    <name evidence="9" type="ORF">J2S41_000281</name>
</gene>
<name>A0AAE3YGD4_9ACTN</name>
<feature type="region of interest" description="Sigma-70 factor domain-2" evidence="5">
    <location>
        <begin position="298"/>
        <end position="368"/>
    </location>
</feature>
<dbReference type="Pfam" id="PF00140">
    <property type="entry name" value="Sigma70_r1_2"/>
    <property type="match status" value="1"/>
</dbReference>
<reference evidence="9" key="1">
    <citation type="submission" date="2023-07" db="EMBL/GenBank/DDBJ databases">
        <title>Sequencing the genomes of 1000 actinobacteria strains.</title>
        <authorList>
            <person name="Klenk H.-P."/>
        </authorList>
    </citation>
    <scope>NUCLEOTIDE SEQUENCE</scope>
    <source>
        <strain evidence="9">DSM 44707</strain>
    </source>
</reference>
<evidence type="ECO:0000259" key="8">
    <source>
        <dbReference type="PROSITE" id="PS00716"/>
    </source>
</evidence>
<dbReference type="NCBIfam" id="NF004561">
    <property type="entry name" value="PRK05901.1-3"/>
    <property type="match status" value="1"/>
</dbReference>
<feature type="domain" description="RNA polymerase sigma-70" evidence="7">
    <location>
        <begin position="322"/>
        <end position="335"/>
    </location>
</feature>
<dbReference type="GO" id="GO:0003677">
    <property type="term" value="F:DNA binding"/>
    <property type="evidence" value="ECO:0007669"/>
    <property type="project" value="UniProtKB-UniRule"/>
</dbReference>
<evidence type="ECO:0000259" key="7">
    <source>
        <dbReference type="PROSITE" id="PS00715"/>
    </source>
</evidence>
<dbReference type="Proteomes" id="UP001183643">
    <property type="component" value="Unassembled WGS sequence"/>
</dbReference>
<evidence type="ECO:0000256" key="5">
    <source>
        <dbReference type="HAMAP-Rule" id="MF_00963"/>
    </source>
</evidence>
<evidence type="ECO:0000256" key="1">
    <source>
        <dbReference type="ARBA" id="ARBA00023015"/>
    </source>
</evidence>
<dbReference type="EMBL" id="JAVDYB010000001">
    <property type="protein sequence ID" value="MDR7273503.1"/>
    <property type="molecule type" value="Genomic_DNA"/>
</dbReference>
<feature type="region of interest" description="Sigma-70 factor domain-4" evidence="5">
    <location>
        <begin position="466"/>
        <end position="519"/>
    </location>
</feature>
<dbReference type="FunFam" id="1.10.10.10:FF:000004">
    <property type="entry name" value="RNA polymerase sigma factor SigA"/>
    <property type="match status" value="1"/>
</dbReference>
<keyword evidence="3 5" id="KW-0238">DNA-binding</keyword>
<dbReference type="NCBIfam" id="TIGR02937">
    <property type="entry name" value="sigma70-ECF"/>
    <property type="match status" value="1"/>
</dbReference>
<evidence type="ECO:0000256" key="2">
    <source>
        <dbReference type="ARBA" id="ARBA00023082"/>
    </source>
</evidence>
<evidence type="ECO:0000313" key="9">
    <source>
        <dbReference type="EMBL" id="MDR7273503.1"/>
    </source>
</evidence>
<comment type="similarity">
    <text evidence="5">Belongs to the sigma-70 factor family. RpoD/SigA subfamily.</text>
</comment>
<dbReference type="FunFam" id="1.10.10.10:FF:000002">
    <property type="entry name" value="RNA polymerase sigma factor SigA"/>
    <property type="match status" value="1"/>
</dbReference>
<dbReference type="PANTHER" id="PTHR30603:SF59">
    <property type="entry name" value="RNA POLYMERASE PRINCIPAL SIGMA FACTOR HRDA"/>
    <property type="match status" value="1"/>
</dbReference>
<evidence type="ECO:0000256" key="6">
    <source>
        <dbReference type="SAM" id="MobiDB-lite"/>
    </source>
</evidence>